<dbReference type="CDD" id="cd03404">
    <property type="entry name" value="SPFH_HflK"/>
    <property type="match status" value="1"/>
</dbReference>
<evidence type="ECO:0000313" key="9">
    <source>
        <dbReference type="EMBL" id="HIQ70054.1"/>
    </source>
</evidence>
<keyword evidence="4 6" id="KW-1133">Transmembrane helix</keyword>
<evidence type="ECO:0000256" key="6">
    <source>
        <dbReference type="RuleBase" id="RU364113"/>
    </source>
</evidence>
<comment type="function">
    <text evidence="6">HflC and HflK could encode or regulate a protease.</text>
</comment>
<proteinExistence type="inferred from homology"/>
<dbReference type="SMART" id="SM00244">
    <property type="entry name" value="PHB"/>
    <property type="match status" value="1"/>
</dbReference>
<dbReference type="Gene3D" id="3.30.479.30">
    <property type="entry name" value="Band 7 domain"/>
    <property type="match status" value="1"/>
</dbReference>
<feature type="domain" description="Band 7" evidence="8">
    <location>
        <begin position="47"/>
        <end position="219"/>
    </location>
</feature>
<dbReference type="Pfam" id="PF01145">
    <property type="entry name" value="Band_7"/>
    <property type="match status" value="1"/>
</dbReference>
<dbReference type="GO" id="GO:0006508">
    <property type="term" value="P:proteolysis"/>
    <property type="evidence" value="ECO:0007669"/>
    <property type="project" value="UniProtKB-KW"/>
</dbReference>
<dbReference type="EMBL" id="DVFN01000099">
    <property type="protein sequence ID" value="HIQ70054.1"/>
    <property type="molecule type" value="Genomic_DNA"/>
</dbReference>
<dbReference type="GO" id="GO:0016020">
    <property type="term" value="C:membrane"/>
    <property type="evidence" value="ECO:0007669"/>
    <property type="project" value="UniProtKB-SubCell"/>
</dbReference>
<dbReference type="NCBIfam" id="TIGR01933">
    <property type="entry name" value="hflK"/>
    <property type="match status" value="1"/>
</dbReference>
<evidence type="ECO:0000256" key="5">
    <source>
        <dbReference type="ARBA" id="ARBA00023136"/>
    </source>
</evidence>
<feature type="region of interest" description="Disordered" evidence="7">
    <location>
        <begin position="1"/>
        <end position="20"/>
    </location>
</feature>
<protein>
    <recommendedName>
        <fullName evidence="6">Protein HflK</fullName>
    </recommendedName>
</protein>
<evidence type="ECO:0000259" key="8">
    <source>
        <dbReference type="SMART" id="SM00244"/>
    </source>
</evidence>
<accession>A0A9D1CQ28</accession>
<comment type="subcellular location">
    <subcellularLocation>
        <location evidence="1 6">Membrane</location>
    </subcellularLocation>
</comment>
<dbReference type="PANTHER" id="PTHR43327:SF2">
    <property type="entry name" value="MODULATOR OF FTSH PROTEASE HFLK"/>
    <property type="match status" value="1"/>
</dbReference>
<feature type="transmembrane region" description="Helical" evidence="6">
    <location>
        <begin position="27"/>
        <end position="50"/>
    </location>
</feature>
<keyword evidence="5 6" id="KW-0472">Membrane</keyword>
<organism evidence="9 10">
    <name type="scientific">Candidatus Avoscillospira stercorigallinarum</name>
    <dbReference type="NCBI Taxonomy" id="2840708"/>
    <lineage>
        <taxon>Bacteria</taxon>
        <taxon>Bacillati</taxon>
        <taxon>Bacillota</taxon>
        <taxon>Clostridia</taxon>
        <taxon>Eubacteriales</taxon>
        <taxon>Oscillospiraceae</taxon>
        <taxon>Oscillospiraceae incertae sedis</taxon>
        <taxon>Candidatus Avoscillospira</taxon>
    </lineage>
</organism>
<dbReference type="InterPro" id="IPR001107">
    <property type="entry name" value="Band_7"/>
</dbReference>
<dbReference type="InterPro" id="IPR010201">
    <property type="entry name" value="HflK"/>
</dbReference>
<dbReference type="AlphaFoldDB" id="A0A9D1CQ28"/>
<dbReference type="InterPro" id="IPR050710">
    <property type="entry name" value="Band7/mec-2_domain"/>
</dbReference>
<sequence>MDDQSYNYNDSYSPPPKRPRRSFDGKTLVKIIAVVAVVLVVAVVALGSFYTIGEQENAVVSTFGVPQTVTTPGLHFKIPLIQQVQKVDMTIKGFAIGYDVGSNESKTEESLMITSDFNFVNVDFFLEYRVTDPVKYLYNSTSPVSILKTLAQSYIRDTIGLYPVDDVITSGKSQIQSEIKSKIMDRMEQEDLGVQLVNLTIQDAEPPTAEVMTAFKDVENAKQGSETAVNNANKYRSEQIPAAEAQADQILQQAEADKQSRINEATGQVARFNAMYEEYSKFPGITKQRMYYEAMEELLPGLKVILTDESGNSLKMFNFGS</sequence>
<comment type="caution">
    <text evidence="9">The sequence shown here is derived from an EMBL/GenBank/DDBJ whole genome shotgun (WGS) entry which is preliminary data.</text>
</comment>
<reference evidence="9" key="2">
    <citation type="journal article" date="2021" name="PeerJ">
        <title>Extensive microbial diversity within the chicken gut microbiome revealed by metagenomics and culture.</title>
        <authorList>
            <person name="Gilroy R."/>
            <person name="Ravi A."/>
            <person name="Getino M."/>
            <person name="Pursley I."/>
            <person name="Horton D.L."/>
            <person name="Alikhan N.F."/>
            <person name="Baker D."/>
            <person name="Gharbi K."/>
            <person name="Hall N."/>
            <person name="Watson M."/>
            <person name="Adriaenssens E.M."/>
            <person name="Foster-Nyarko E."/>
            <person name="Jarju S."/>
            <person name="Secka A."/>
            <person name="Antonio M."/>
            <person name="Oren A."/>
            <person name="Chaudhuri R.R."/>
            <person name="La Ragione R."/>
            <person name="Hildebrand F."/>
            <person name="Pallen M.J."/>
        </authorList>
    </citation>
    <scope>NUCLEOTIDE SEQUENCE</scope>
    <source>
        <strain evidence="9">ChiSjej2B20-13462</strain>
    </source>
</reference>
<keyword evidence="3 6" id="KW-0812">Transmembrane</keyword>
<reference evidence="9" key="1">
    <citation type="submission" date="2020-10" db="EMBL/GenBank/DDBJ databases">
        <authorList>
            <person name="Gilroy R."/>
        </authorList>
    </citation>
    <scope>NUCLEOTIDE SEQUENCE</scope>
    <source>
        <strain evidence="9">ChiSjej2B20-13462</strain>
    </source>
</reference>
<evidence type="ECO:0000256" key="2">
    <source>
        <dbReference type="ARBA" id="ARBA00006971"/>
    </source>
</evidence>
<evidence type="ECO:0000256" key="3">
    <source>
        <dbReference type="ARBA" id="ARBA00022692"/>
    </source>
</evidence>
<dbReference type="InterPro" id="IPR036013">
    <property type="entry name" value="Band_7/SPFH_dom_sf"/>
</dbReference>
<keyword evidence="9" id="KW-0645">Protease</keyword>
<gene>
    <name evidence="9" type="primary">hflK</name>
    <name evidence="9" type="ORF">IAA67_06975</name>
</gene>
<evidence type="ECO:0000256" key="7">
    <source>
        <dbReference type="SAM" id="MobiDB-lite"/>
    </source>
</evidence>
<comment type="subunit">
    <text evidence="6">HflC and HflK may interact to form a multimeric complex.</text>
</comment>
<evidence type="ECO:0000256" key="1">
    <source>
        <dbReference type="ARBA" id="ARBA00004370"/>
    </source>
</evidence>
<keyword evidence="9" id="KW-0378">Hydrolase</keyword>
<dbReference type="Proteomes" id="UP000886874">
    <property type="component" value="Unassembled WGS sequence"/>
</dbReference>
<evidence type="ECO:0000313" key="10">
    <source>
        <dbReference type="Proteomes" id="UP000886874"/>
    </source>
</evidence>
<evidence type="ECO:0000256" key="4">
    <source>
        <dbReference type="ARBA" id="ARBA00022989"/>
    </source>
</evidence>
<dbReference type="GO" id="GO:0008233">
    <property type="term" value="F:peptidase activity"/>
    <property type="evidence" value="ECO:0007669"/>
    <property type="project" value="UniProtKB-KW"/>
</dbReference>
<dbReference type="SUPFAM" id="SSF117892">
    <property type="entry name" value="Band 7/SPFH domain"/>
    <property type="match status" value="1"/>
</dbReference>
<dbReference type="PANTHER" id="PTHR43327">
    <property type="entry name" value="STOMATIN-LIKE PROTEIN 2, MITOCHONDRIAL"/>
    <property type="match status" value="1"/>
</dbReference>
<name>A0A9D1CQ28_9FIRM</name>
<comment type="similarity">
    <text evidence="2 6">Belongs to the band 7/mec-2 family. HflK subfamily.</text>
</comment>
<feature type="compositionally biased region" description="Polar residues" evidence="7">
    <location>
        <begin position="1"/>
        <end position="10"/>
    </location>
</feature>